<name>A0A6J6YQJ5_9ZZZZ</name>
<evidence type="ECO:0000313" key="1">
    <source>
        <dbReference type="EMBL" id="CAB4811682.1"/>
    </source>
</evidence>
<gene>
    <name evidence="1" type="ORF">UFOPK2992_01623</name>
</gene>
<sequence>MHTTTAIDATSLVLYQHLARRMNHLEEHFRLLGEADMTVAIVVKAPAYTFTVQLVFEELRCEGLDAVTSDEAKLADFQLVGDLASWNAMFDDIVTNGAASGDFTINSLALRGNRISCEGTDPMGLDKFSRFNQTLQDFLDGAAHIDLTRSNV</sequence>
<accession>A0A6J6YQJ5</accession>
<proteinExistence type="predicted"/>
<organism evidence="1">
    <name type="scientific">freshwater metagenome</name>
    <dbReference type="NCBI Taxonomy" id="449393"/>
    <lineage>
        <taxon>unclassified sequences</taxon>
        <taxon>metagenomes</taxon>
        <taxon>ecological metagenomes</taxon>
    </lineage>
</organism>
<reference evidence="1" key="1">
    <citation type="submission" date="2020-05" db="EMBL/GenBank/DDBJ databases">
        <authorList>
            <person name="Chiriac C."/>
            <person name="Salcher M."/>
            <person name="Ghai R."/>
            <person name="Kavagutti S V."/>
        </authorList>
    </citation>
    <scope>NUCLEOTIDE SEQUENCE</scope>
</reference>
<protein>
    <submittedName>
        <fullName evidence="1">Unannotated protein</fullName>
    </submittedName>
</protein>
<dbReference type="AlphaFoldDB" id="A0A6J6YQJ5"/>
<dbReference type="EMBL" id="CAFAAI010000318">
    <property type="protein sequence ID" value="CAB4811682.1"/>
    <property type="molecule type" value="Genomic_DNA"/>
</dbReference>